<evidence type="ECO:0008006" key="4">
    <source>
        <dbReference type="Google" id="ProtNLM"/>
    </source>
</evidence>
<organism evidence="2 3">
    <name type="scientific">Myxozyma melibiosi</name>
    <dbReference type="NCBI Taxonomy" id="54550"/>
    <lineage>
        <taxon>Eukaryota</taxon>
        <taxon>Fungi</taxon>
        <taxon>Dikarya</taxon>
        <taxon>Ascomycota</taxon>
        <taxon>Saccharomycotina</taxon>
        <taxon>Lipomycetes</taxon>
        <taxon>Lipomycetales</taxon>
        <taxon>Lipomycetaceae</taxon>
        <taxon>Myxozyma</taxon>
    </lineage>
</organism>
<feature type="compositionally biased region" description="Basic and acidic residues" evidence="1">
    <location>
        <begin position="121"/>
        <end position="146"/>
    </location>
</feature>
<feature type="region of interest" description="Disordered" evidence="1">
    <location>
        <begin position="251"/>
        <end position="305"/>
    </location>
</feature>
<sequence length="367" mass="40586">MENSDYTDLSTRRRDPRGPARARTRTPSPRKPTAASSSSSSSVPATTALQAVDANTDSPSPSKSSPVRPSFSRSRSASSSPSKSKSAKQIGEMQQQQTKIYASPSLGALGVPGLPVSARRRREEGARLKVFADSKEEGEEDTRNDAETDEDENKENEIPLQDRPKYAHLQSETAQAKGSSAQRRVFADIAENDPRRRREARGGSTSTSTSPTRRQAQDREKREMLRRQRVDDAETAALIEALDNVAAVASRLGRRESQGVWDEKRSEDGKSQGKGGRGEREEVYYDDEDEDGKLQLPGYVTPPRPRIRRFAAEDSVGPLLRAREEKQWPLSAPAKGRKLFEAAEIGGRVRRKLSFEVYDEEGGSRGE</sequence>
<comment type="caution">
    <text evidence="2">The sequence shown here is derived from an EMBL/GenBank/DDBJ whole genome shotgun (WGS) entry which is preliminary data.</text>
</comment>
<dbReference type="GeneID" id="90038545"/>
<name>A0ABR1F3U3_9ASCO</name>
<evidence type="ECO:0000313" key="2">
    <source>
        <dbReference type="EMBL" id="KAK7204467.1"/>
    </source>
</evidence>
<keyword evidence="3" id="KW-1185">Reference proteome</keyword>
<feature type="compositionally biased region" description="Basic and acidic residues" evidence="1">
    <location>
        <begin position="155"/>
        <end position="165"/>
    </location>
</feature>
<feature type="compositionally biased region" description="Basic and acidic residues" evidence="1">
    <location>
        <begin position="215"/>
        <end position="230"/>
    </location>
</feature>
<feature type="region of interest" description="Disordered" evidence="1">
    <location>
        <begin position="1"/>
        <end position="230"/>
    </location>
</feature>
<reference evidence="2 3" key="1">
    <citation type="submission" date="2024-03" db="EMBL/GenBank/DDBJ databases">
        <title>Genome-scale model development and genomic sequencing of the oleaginous clade Lipomyces.</title>
        <authorList>
            <consortium name="Lawrence Berkeley National Laboratory"/>
            <person name="Czajka J.J."/>
            <person name="Han Y."/>
            <person name="Kim J."/>
            <person name="Mondo S.J."/>
            <person name="Hofstad B.A."/>
            <person name="Robles A."/>
            <person name="Haridas S."/>
            <person name="Riley R."/>
            <person name="LaButti K."/>
            <person name="Pangilinan J."/>
            <person name="Andreopoulos W."/>
            <person name="Lipzen A."/>
            <person name="Yan J."/>
            <person name="Wang M."/>
            <person name="Ng V."/>
            <person name="Grigoriev I.V."/>
            <person name="Spatafora J.W."/>
            <person name="Magnuson J.K."/>
            <person name="Baker S.E."/>
            <person name="Pomraning K.R."/>
        </authorList>
    </citation>
    <scope>NUCLEOTIDE SEQUENCE [LARGE SCALE GENOMIC DNA]</scope>
    <source>
        <strain evidence="2 3">Phaff 52-87</strain>
    </source>
</reference>
<gene>
    <name evidence="2" type="ORF">BZA70DRAFT_280814</name>
</gene>
<dbReference type="RefSeq" id="XP_064767500.1">
    <property type="nucleotide sequence ID" value="XM_064913033.1"/>
</dbReference>
<feature type="compositionally biased region" description="Low complexity" evidence="1">
    <location>
        <begin position="58"/>
        <end position="84"/>
    </location>
</feature>
<evidence type="ECO:0000256" key="1">
    <source>
        <dbReference type="SAM" id="MobiDB-lite"/>
    </source>
</evidence>
<evidence type="ECO:0000313" key="3">
    <source>
        <dbReference type="Proteomes" id="UP001498771"/>
    </source>
</evidence>
<protein>
    <recommendedName>
        <fullName evidence="4">INO80 complex subunit B-like conserved region domain-containing protein</fullName>
    </recommendedName>
</protein>
<accession>A0ABR1F3U3</accession>
<feature type="compositionally biased region" description="Polar residues" evidence="1">
    <location>
        <begin position="170"/>
        <end position="182"/>
    </location>
</feature>
<dbReference type="Proteomes" id="UP001498771">
    <property type="component" value="Unassembled WGS sequence"/>
</dbReference>
<proteinExistence type="predicted"/>
<dbReference type="EMBL" id="JBBJBU010000008">
    <property type="protein sequence ID" value="KAK7204467.1"/>
    <property type="molecule type" value="Genomic_DNA"/>
</dbReference>
<feature type="compositionally biased region" description="Low complexity" evidence="1">
    <location>
        <begin position="202"/>
        <end position="214"/>
    </location>
</feature>
<feature type="compositionally biased region" description="Low complexity" evidence="1">
    <location>
        <begin position="19"/>
        <end position="48"/>
    </location>
</feature>
<feature type="compositionally biased region" description="Basic and acidic residues" evidence="1">
    <location>
        <begin position="253"/>
        <end position="283"/>
    </location>
</feature>